<evidence type="ECO:0000256" key="16">
    <source>
        <dbReference type="ARBA" id="ARBA00079388"/>
    </source>
</evidence>
<sequence length="452" mass="50853">MSPFLYLGLLVLGLHSTIRCASPEGKVIACHSPQQNATLYKMSSINADFAFNLYRRFTVETPDKNIFFSPVSISAALVMLSFGACFSTQTEIVETLGFNLTDTPMVDIQHGFQHLICSLNFPKKELELQIGNALFIGKHLKPLAKFLDDVKTLYETEVFSTDFSNISAAKQEINSHVKMQTKGKVVGLIQDLKPNTIMVLVNYIHFKVCLMSLYLFMEEETMALMGLVWYSSFEHKSWSPTVLDSQWANPFDPSKTEDSSSFLIDKTTTVQVPMMHQMEQYYHLVDMELNCTVLQMDYSENALALFVLPKEGQMESMEAAMSSKTLKKWNRLLQKGWVDLFVPKVSISATYDLGATLLKMGIQRAYAENADFSGLTEDNGLKLSNAAHKAVLHIGEKGTEAAAVPEVELSDQPENTFLHPIIQFNRSFMLLILERSTRSILFLGKVVNPMEV</sequence>
<dbReference type="MEROPS" id="I04.955"/>
<dbReference type="InterPro" id="IPR042178">
    <property type="entry name" value="Serpin_sf_1"/>
</dbReference>
<dbReference type="InterPro" id="IPR000215">
    <property type="entry name" value="Serpin_fam"/>
</dbReference>
<comment type="subunit">
    <text evidence="12">Interacts with CELA2A. Interacts with ERGIC3 and LMAN1/ERGIC53. Interacts with PRSS1/Trypsin.</text>
</comment>
<dbReference type="GO" id="GO:0006953">
    <property type="term" value="P:acute-phase response"/>
    <property type="evidence" value="ECO:0007669"/>
    <property type="project" value="UniProtKB-KW"/>
</dbReference>
<evidence type="ECO:0000256" key="5">
    <source>
        <dbReference type="ARBA" id="ARBA00022729"/>
    </source>
</evidence>
<comment type="function">
    <text evidence="7">Major thyroid hormone transport protein in serum.</text>
</comment>
<evidence type="ECO:0000256" key="18">
    <source>
        <dbReference type="SAM" id="SignalP"/>
    </source>
</evidence>
<evidence type="ECO:0000256" key="4">
    <source>
        <dbReference type="ARBA" id="ARBA00022525"/>
    </source>
</evidence>
<evidence type="ECO:0000256" key="17">
    <source>
        <dbReference type="RuleBase" id="RU000411"/>
    </source>
</evidence>
<keyword evidence="5 18" id="KW-0732">Signal</keyword>
<evidence type="ECO:0000256" key="7">
    <source>
        <dbReference type="ARBA" id="ARBA00037352"/>
    </source>
</evidence>
<reference evidence="20" key="1">
    <citation type="journal article" date="2011" name="Nat. Biotechnol.">
        <title>Genome sequencing and comparison of two nonhuman primate animal models, the cynomolgus and Chinese rhesus macaques.</title>
        <authorList>
            <person name="Yan G."/>
            <person name="Zhang G."/>
            <person name="Fang X."/>
            <person name="Zhang Y."/>
            <person name="Li C."/>
            <person name="Ling F."/>
            <person name="Cooper D.N."/>
            <person name="Li Q."/>
            <person name="Li Y."/>
            <person name="van Gool A.J."/>
            <person name="Du H."/>
            <person name="Chen J."/>
            <person name="Chen R."/>
            <person name="Zhang P."/>
            <person name="Huang Z."/>
            <person name="Thompson J.R."/>
            <person name="Meng Y."/>
            <person name="Bai Y."/>
            <person name="Wang J."/>
            <person name="Zhuo M."/>
            <person name="Wang T."/>
            <person name="Huang Y."/>
            <person name="Wei L."/>
            <person name="Li J."/>
            <person name="Wang Z."/>
            <person name="Hu H."/>
            <person name="Yang P."/>
            <person name="Le L."/>
            <person name="Stenson P.D."/>
            <person name="Li B."/>
            <person name="Liu X."/>
            <person name="Ball E.V."/>
            <person name="An N."/>
            <person name="Huang Q."/>
            <person name="Zhang Y."/>
            <person name="Fan W."/>
            <person name="Zhang X."/>
            <person name="Li Y."/>
            <person name="Wang W."/>
            <person name="Katze M.G."/>
            <person name="Su B."/>
            <person name="Nielsen R."/>
            <person name="Yang H."/>
            <person name="Wang J."/>
            <person name="Wang X."/>
            <person name="Wang J."/>
        </authorList>
    </citation>
    <scope>NUCLEOTIDE SEQUENCE [LARGE SCALE GENOMIC DNA]</scope>
    <source>
        <strain evidence="20">CE-4</strain>
    </source>
</reference>
<evidence type="ECO:0000256" key="1">
    <source>
        <dbReference type="ARBA" id="ARBA00004613"/>
    </source>
</evidence>
<evidence type="ECO:0000256" key="11">
    <source>
        <dbReference type="ARBA" id="ARBA00055333"/>
    </source>
</evidence>
<evidence type="ECO:0000256" key="2">
    <source>
        <dbReference type="ARBA" id="ARBA00009500"/>
    </source>
</evidence>
<dbReference type="AlphaFoldDB" id="G7Q3D5"/>
<accession>G7Q3D5</accession>
<feature type="signal peptide" evidence="18">
    <location>
        <begin position="1"/>
        <end position="20"/>
    </location>
</feature>
<feature type="domain" description="Serpin" evidence="19">
    <location>
        <begin position="51"/>
        <end position="449"/>
    </location>
</feature>
<evidence type="ECO:0000256" key="15">
    <source>
        <dbReference type="ARBA" id="ARBA00078184"/>
    </source>
</evidence>
<dbReference type="FunFam" id="3.30.497.10:FF:000001">
    <property type="entry name" value="Serine protease inhibitor"/>
    <property type="match status" value="1"/>
</dbReference>
<evidence type="ECO:0000256" key="14">
    <source>
        <dbReference type="ARBA" id="ARBA00075680"/>
    </source>
</evidence>
<evidence type="ECO:0000313" key="20">
    <source>
        <dbReference type="EMBL" id="EHH61114.1"/>
    </source>
</evidence>
<dbReference type="PANTHER" id="PTHR11461:SF375">
    <property type="entry name" value="THYROXINE-BINDING GLOBULIN"/>
    <property type="match status" value="1"/>
</dbReference>
<dbReference type="InterPro" id="IPR023795">
    <property type="entry name" value="Serpin_CS"/>
</dbReference>
<evidence type="ECO:0000259" key="19">
    <source>
        <dbReference type="SMART" id="SM00093"/>
    </source>
</evidence>
<dbReference type="Gene3D" id="2.30.39.10">
    <property type="entry name" value="Alpha-1-antitrypsin, domain 1"/>
    <property type="match status" value="1"/>
</dbReference>
<evidence type="ECO:0000256" key="10">
    <source>
        <dbReference type="ARBA" id="ARBA00043177"/>
    </source>
</evidence>
<dbReference type="FunFam" id="2.10.310.10:FF:000001">
    <property type="entry name" value="Serpin family A member 1"/>
    <property type="match status" value="1"/>
</dbReference>
<dbReference type="Proteomes" id="UP000009130">
    <property type="component" value="Chromosome X"/>
</dbReference>
<comment type="function">
    <text evidence="11">Inhibitor of serine proteases. Its primary target is elastase, but it also has a moderate affinity for plasmin and thrombin. Inhibits trypsin, chymotrypsin and plasminogen activator.</text>
</comment>
<organism>
    <name type="scientific">Macaca fascicularis</name>
    <name type="common">Crab-eating macaque</name>
    <name type="synonym">Cynomolgus monkey</name>
    <dbReference type="NCBI Taxonomy" id="9541"/>
    <lineage>
        <taxon>Eukaryota</taxon>
        <taxon>Metazoa</taxon>
        <taxon>Chordata</taxon>
        <taxon>Craniata</taxon>
        <taxon>Vertebrata</taxon>
        <taxon>Euteleostomi</taxon>
        <taxon>Mammalia</taxon>
        <taxon>Eutheria</taxon>
        <taxon>Euarchontoglires</taxon>
        <taxon>Primates</taxon>
        <taxon>Haplorrhini</taxon>
        <taxon>Catarrhini</taxon>
        <taxon>Cercopithecidae</taxon>
        <taxon>Cercopithecinae</taxon>
        <taxon>Macaca</taxon>
    </lineage>
</organism>
<dbReference type="Gene3D" id="6.20.40.10">
    <property type="match status" value="1"/>
</dbReference>
<evidence type="ECO:0000256" key="3">
    <source>
        <dbReference type="ARBA" id="ARBA00022486"/>
    </source>
</evidence>
<feature type="chain" id="PRO_5003503210" description="Alpha-1-antitrypsin" evidence="18">
    <location>
        <begin position="21"/>
        <end position="452"/>
    </location>
</feature>
<dbReference type="InterPro" id="IPR036186">
    <property type="entry name" value="Serpin_sf"/>
</dbReference>
<dbReference type="FunFam" id="2.30.39.10:FF:000003">
    <property type="entry name" value="alpha-1-antitrypsin isoform X1"/>
    <property type="match status" value="1"/>
</dbReference>
<dbReference type="eggNOG" id="KOG2392">
    <property type="taxonomic scope" value="Eukaryota"/>
</dbReference>
<evidence type="ECO:0000256" key="6">
    <source>
        <dbReference type="ARBA" id="ARBA00023180"/>
    </source>
</evidence>
<dbReference type="GO" id="GO:0005615">
    <property type="term" value="C:extracellular space"/>
    <property type="evidence" value="ECO:0007669"/>
    <property type="project" value="InterPro"/>
</dbReference>
<dbReference type="InterPro" id="IPR042185">
    <property type="entry name" value="Serpin_sf_2"/>
</dbReference>
<keyword evidence="6" id="KW-0325">Glycoprotein</keyword>
<comment type="similarity">
    <text evidence="2 17">Belongs to the serpin family.</text>
</comment>
<protein>
    <recommendedName>
        <fullName evidence="13">Alpha-1-antitrypsin</fullName>
    </recommendedName>
    <alternativeName>
        <fullName evidence="15">Alpha-1 protease inhibitor</fullName>
    </alternativeName>
    <alternativeName>
        <fullName evidence="14">Alpha-1-antiproteinase</fullName>
    </alternativeName>
    <alternativeName>
        <fullName evidence="16">Serpin A1</fullName>
    </alternativeName>
    <alternativeName>
        <fullName evidence="10">Serpin A7</fullName>
    </alternativeName>
    <alternativeName>
        <fullName evidence="9">T4-binding globulin</fullName>
    </alternativeName>
    <alternativeName>
        <fullName evidence="8">Thyroxine-binding globulin</fullName>
    </alternativeName>
</protein>
<evidence type="ECO:0000256" key="13">
    <source>
        <dbReference type="ARBA" id="ARBA00072032"/>
    </source>
</evidence>
<name>G7Q3D5_MACFA</name>
<evidence type="ECO:0000256" key="9">
    <source>
        <dbReference type="ARBA" id="ARBA00042967"/>
    </source>
</evidence>
<evidence type="ECO:0000256" key="12">
    <source>
        <dbReference type="ARBA" id="ARBA00063668"/>
    </source>
</evidence>
<dbReference type="PANTHER" id="PTHR11461">
    <property type="entry name" value="SERINE PROTEASE INHIBITOR, SERPIN"/>
    <property type="match status" value="1"/>
</dbReference>
<keyword evidence="3" id="KW-0011">Acute phase</keyword>
<dbReference type="GO" id="GO:0004867">
    <property type="term" value="F:serine-type endopeptidase inhibitor activity"/>
    <property type="evidence" value="ECO:0007669"/>
    <property type="project" value="InterPro"/>
</dbReference>
<evidence type="ECO:0000256" key="8">
    <source>
        <dbReference type="ARBA" id="ARBA00039512"/>
    </source>
</evidence>
<dbReference type="SUPFAM" id="SSF56574">
    <property type="entry name" value="Serpins"/>
    <property type="match status" value="1"/>
</dbReference>
<gene>
    <name evidence="20" type="ORF">EGM_19049</name>
</gene>
<dbReference type="Pfam" id="PF00079">
    <property type="entry name" value="Serpin"/>
    <property type="match status" value="2"/>
</dbReference>
<dbReference type="Gene3D" id="2.10.310.10">
    <property type="entry name" value="Serpins superfamily"/>
    <property type="match status" value="1"/>
</dbReference>
<proteinExistence type="inferred from homology"/>
<dbReference type="Gene3D" id="3.30.497.10">
    <property type="entry name" value="Antithrombin, subunit I, domain 2"/>
    <property type="match status" value="1"/>
</dbReference>
<comment type="subcellular location">
    <subcellularLocation>
        <location evidence="1">Secreted</location>
    </subcellularLocation>
</comment>
<dbReference type="EMBL" id="CM001296">
    <property type="protein sequence ID" value="EHH61114.1"/>
    <property type="molecule type" value="Genomic_DNA"/>
</dbReference>
<keyword evidence="4" id="KW-0964">Secreted</keyword>
<dbReference type="InterPro" id="IPR023796">
    <property type="entry name" value="Serpin_dom"/>
</dbReference>
<dbReference type="PROSITE" id="PS00284">
    <property type="entry name" value="SERPIN"/>
    <property type="match status" value="1"/>
</dbReference>
<dbReference type="SMART" id="SM00093">
    <property type="entry name" value="SERPIN"/>
    <property type="match status" value="1"/>
</dbReference>